<proteinExistence type="predicted"/>
<evidence type="ECO:0000313" key="1">
    <source>
        <dbReference type="EMBL" id="AIL47345.1"/>
    </source>
</evidence>
<dbReference type="InterPro" id="IPR023198">
    <property type="entry name" value="PGP-like_dom2"/>
</dbReference>
<dbReference type="eggNOG" id="COG0637">
    <property type="taxonomic scope" value="Bacteria"/>
</dbReference>
<organism evidence="1 2">
    <name type="scientific">Elizabethkingia anophelis NUHP1</name>
    <dbReference type="NCBI Taxonomy" id="1338011"/>
    <lineage>
        <taxon>Bacteria</taxon>
        <taxon>Pseudomonadati</taxon>
        <taxon>Bacteroidota</taxon>
        <taxon>Flavobacteriia</taxon>
        <taxon>Flavobacteriales</taxon>
        <taxon>Weeksellaceae</taxon>
        <taxon>Elizabethkingia</taxon>
    </lineage>
</organism>
<dbReference type="KEGG" id="eao:BD94_3570"/>
<dbReference type="InterPro" id="IPR036412">
    <property type="entry name" value="HAD-like_sf"/>
</dbReference>
<dbReference type="SUPFAM" id="SSF56784">
    <property type="entry name" value="HAD-like"/>
    <property type="match status" value="1"/>
</dbReference>
<dbReference type="GO" id="GO:0006281">
    <property type="term" value="P:DNA repair"/>
    <property type="evidence" value="ECO:0007669"/>
    <property type="project" value="TreeGrafter"/>
</dbReference>
<dbReference type="AlphaFoldDB" id="A0A077EP63"/>
<keyword evidence="1" id="KW-0378">Hydrolase</keyword>
<dbReference type="InterPro" id="IPR023214">
    <property type="entry name" value="HAD_sf"/>
</dbReference>
<reference evidence="1" key="1">
    <citation type="journal article" date="2013" name="Lancet">
        <title>First case of E anophelis outbreak in an intensive-care unit.</title>
        <authorList>
            <person name="Teo J."/>
            <person name="Tan S.Y."/>
            <person name="Tay M."/>
            <person name="Ding Y."/>
            <person name="Kjelleberg S."/>
            <person name="Givskov M."/>
            <person name="Lin R.T."/>
            <person name="Yang L."/>
        </authorList>
    </citation>
    <scope>NUCLEOTIDE SEQUENCE [LARGE SCALE GENOMIC DNA]</scope>
    <source>
        <strain evidence="1">NUHP1</strain>
    </source>
</reference>
<dbReference type="GO" id="GO:0008967">
    <property type="term" value="F:phosphoglycolate phosphatase activity"/>
    <property type="evidence" value="ECO:0007669"/>
    <property type="project" value="TreeGrafter"/>
</dbReference>
<accession>A0A077EP63</accession>
<dbReference type="EMBL" id="CP007547">
    <property type="protein sequence ID" value="AIL47345.1"/>
    <property type="molecule type" value="Genomic_DNA"/>
</dbReference>
<name>A0A077EP63_9FLAO</name>
<dbReference type="NCBIfam" id="TIGR01549">
    <property type="entry name" value="HAD-SF-IA-v1"/>
    <property type="match status" value="1"/>
</dbReference>
<protein>
    <submittedName>
        <fullName evidence="1">Phosphonoacetaldehyde hydrolase</fullName>
    </submittedName>
</protein>
<reference evidence="1" key="2">
    <citation type="journal article" date="2015" name="Genome Biol. Evol.">
        <title>Complete Genome Sequence and Transcriptomic Analysis of the Novel Pathogen Elizabethkingia anophelis in Response to Oxidative Stress.</title>
        <authorList>
            <person name="Li Y."/>
            <person name="Liu Y."/>
            <person name="Chew S.C."/>
            <person name="Tay M."/>
            <person name="Salido M.M."/>
            <person name="Teo J."/>
            <person name="Lauro F.M."/>
            <person name="Givskov M."/>
            <person name="Yang L."/>
        </authorList>
    </citation>
    <scope>NUCLEOTIDE SEQUENCE</scope>
    <source>
        <strain evidence="1">NUHP1</strain>
    </source>
</reference>
<dbReference type="NCBIfam" id="TIGR03351">
    <property type="entry name" value="PhnX-like"/>
    <property type="match status" value="1"/>
</dbReference>
<dbReference type="PANTHER" id="PTHR43434:SF19">
    <property type="entry name" value="PHOSPHONOACETALDEHYDE HYDROLASE"/>
    <property type="match status" value="1"/>
</dbReference>
<sequence length="228" mass="25331">MEKKIKLVVFDMAGTTIDEDNLVYKTVRKAVNEYGYNVSLEEVLQYGAGKEKQQAIKDVLENCTVEQNTEQQAEIIFTYFQKALEQAYDEVQVKPVKGVPELFTRLRSKGIKIALNTGYDSKTANKLLQQVGWENGRDVDAVITAEDVLNGRPHPDMIYKAMKDLTIDDSQFVLKAGDSEIDIEEGKNAGCGITIGVLSGAQTREQLQAANPDYILDSLAELDHIIPG</sequence>
<dbReference type="InterPro" id="IPR006439">
    <property type="entry name" value="HAD-SF_hydro_IA"/>
</dbReference>
<evidence type="ECO:0000313" key="2">
    <source>
        <dbReference type="Proteomes" id="UP000028933"/>
    </source>
</evidence>
<dbReference type="Proteomes" id="UP000028933">
    <property type="component" value="Chromosome"/>
</dbReference>
<dbReference type="SFLD" id="SFLDG01129">
    <property type="entry name" value="C1.5:_HAD__Beta-PGM__Phosphata"/>
    <property type="match status" value="1"/>
</dbReference>
<dbReference type="GO" id="GO:0005829">
    <property type="term" value="C:cytosol"/>
    <property type="evidence" value="ECO:0007669"/>
    <property type="project" value="TreeGrafter"/>
</dbReference>
<dbReference type="PANTHER" id="PTHR43434">
    <property type="entry name" value="PHOSPHOGLYCOLATE PHOSPHATASE"/>
    <property type="match status" value="1"/>
</dbReference>
<dbReference type="Pfam" id="PF13419">
    <property type="entry name" value="HAD_2"/>
    <property type="match status" value="1"/>
</dbReference>
<dbReference type="STRING" id="1338011.BD94_3570"/>
<dbReference type="SFLD" id="SFLDS00003">
    <property type="entry name" value="Haloacid_Dehalogenase"/>
    <property type="match status" value="1"/>
</dbReference>
<dbReference type="Gene3D" id="3.40.50.1000">
    <property type="entry name" value="HAD superfamily/HAD-like"/>
    <property type="match status" value="1"/>
</dbReference>
<gene>
    <name evidence="1" type="ORF">BD94_3570</name>
</gene>
<dbReference type="HOGENOM" id="CLU_045011_12_1_10"/>
<dbReference type="InterPro" id="IPR022468">
    <property type="entry name" value="PhnX-like"/>
</dbReference>
<dbReference type="InterPro" id="IPR041492">
    <property type="entry name" value="HAD_2"/>
</dbReference>
<dbReference type="InterPro" id="IPR050155">
    <property type="entry name" value="HAD-like_hydrolase_sf"/>
</dbReference>
<dbReference type="RefSeq" id="WP_024565676.1">
    <property type="nucleotide sequence ID" value="NZ_CP007547.1"/>
</dbReference>
<dbReference type="Gene3D" id="1.10.150.240">
    <property type="entry name" value="Putative phosphatase, domain 2"/>
    <property type="match status" value="1"/>
</dbReference>
<dbReference type="SFLD" id="SFLDG01135">
    <property type="entry name" value="C1.5.6:_HAD__Beta-PGM__Phospha"/>
    <property type="match status" value="1"/>
</dbReference>